<organism evidence="1">
    <name type="scientific">Aplanochytrium stocchinoi</name>
    <dbReference type="NCBI Taxonomy" id="215587"/>
    <lineage>
        <taxon>Eukaryota</taxon>
        <taxon>Sar</taxon>
        <taxon>Stramenopiles</taxon>
        <taxon>Bigyra</taxon>
        <taxon>Labyrinthulomycetes</taxon>
        <taxon>Thraustochytrida</taxon>
        <taxon>Thraustochytriidae</taxon>
        <taxon>Aplanochytrium</taxon>
    </lineage>
</organism>
<name>A0A7S3PJS2_9STRA</name>
<gene>
    <name evidence="1" type="ORF">ASTO00021_LOCUS11725</name>
</gene>
<protein>
    <submittedName>
        <fullName evidence="1">Uncharacterized protein</fullName>
    </submittedName>
</protein>
<evidence type="ECO:0000313" key="1">
    <source>
        <dbReference type="EMBL" id="CAE0441594.1"/>
    </source>
</evidence>
<dbReference type="AlphaFoldDB" id="A0A7S3PJS2"/>
<reference evidence="1" key="1">
    <citation type="submission" date="2021-01" db="EMBL/GenBank/DDBJ databases">
        <authorList>
            <person name="Corre E."/>
            <person name="Pelletier E."/>
            <person name="Niang G."/>
            <person name="Scheremetjew M."/>
            <person name="Finn R."/>
            <person name="Kale V."/>
            <person name="Holt S."/>
            <person name="Cochrane G."/>
            <person name="Meng A."/>
            <person name="Brown T."/>
            <person name="Cohen L."/>
        </authorList>
    </citation>
    <scope>NUCLEOTIDE SEQUENCE</scope>
    <source>
        <strain evidence="1">GSBS06</strain>
    </source>
</reference>
<dbReference type="EMBL" id="HBIN01015454">
    <property type="protein sequence ID" value="CAE0441594.1"/>
    <property type="molecule type" value="Transcribed_RNA"/>
</dbReference>
<sequence>MIVFTKFREDRKFEVLMVVFRIRCDNRPITKHGENMPARGDTRPQRRVLGSHNIIALDFGLTKSCTYLYMKQCHIDILHRQLQIVRSAQPLENVLETAICDTTRAHIHIYNTRHCKYCVKYNEGVISYNDLKLTYTASGRYDKASRHRDVFPFVVRLTELITNRLMHGCGTALAEPAFSMYLLLMMHYGNSMKFDDSNNINVMQDQ</sequence>
<accession>A0A7S3PJS2</accession>
<proteinExistence type="predicted"/>